<reference evidence="1 2" key="1">
    <citation type="submission" date="2018-11" db="EMBL/GenBank/DDBJ databases">
        <title>Rufibacter latericius sp. nov., isolated from water in Baiyang Lake.</title>
        <authorList>
            <person name="Yang Y."/>
        </authorList>
    </citation>
    <scope>NUCLEOTIDE SEQUENCE [LARGE SCALE GENOMIC DNA]</scope>
    <source>
        <strain evidence="1 2">R-22-1c-1</strain>
    </source>
</reference>
<dbReference type="Proteomes" id="UP000272117">
    <property type="component" value="Unassembled WGS sequence"/>
</dbReference>
<gene>
    <name evidence="1" type="ORF">EFB08_22925</name>
</gene>
<protein>
    <submittedName>
        <fullName evidence="1">Uncharacterized protein</fullName>
    </submittedName>
</protein>
<evidence type="ECO:0000313" key="2">
    <source>
        <dbReference type="Proteomes" id="UP000272117"/>
    </source>
</evidence>
<dbReference type="EMBL" id="RJJD01000023">
    <property type="protein sequence ID" value="RNI21990.1"/>
    <property type="molecule type" value="Genomic_DNA"/>
</dbReference>
<organism evidence="1 2">
    <name type="scientific">Rufibacter latericius</name>
    <dbReference type="NCBI Taxonomy" id="2487040"/>
    <lineage>
        <taxon>Bacteria</taxon>
        <taxon>Pseudomonadati</taxon>
        <taxon>Bacteroidota</taxon>
        <taxon>Cytophagia</taxon>
        <taxon>Cytophagales</taxon>
        <taxon>Hymenobacteraceae</taxon>
        <taxon>Rufibacter</taxon>
    </lineage>
</organism>
<comment type="caution">
    <text evidence="1">The sequence shown here is derived from an EMBL/GenBank/DDBJ whole genome shotgun (WGS) entry which is preliminary data.</text>
</comment>
<keyword evidence="2" id="KW-1185">Reference proteome</keyword>
<accession>A0A3M9M8S6</accession>
<proteinExistence type="predicted"/>
<name>A0A3M9M8S6_9BACT</name>
<evidence type="ECO:0000313" key="1">
    <source>
        <dbReference type="EMBL" id="RNI21990.1"/>
    </source>
</evidence>
<sequence>MGEPPLQKHPEPLLKHRFIFKPFFQNGALKGTLDFQLIISLVDCRAFSAQIFPRFFTLGFMDFARVLHLLFKEENRRFPYVLPED</sequence>
<dbReference type="AlphaFoldDB" id="A0A3M9M8S6"/>